<feature type="compositionally biased region" description="Basic and acidic residues" evidence="1">
    <location>
        <begin position="110"/>
        <end position="124"/>
    </location>
</feature>
<evidence type="ECO:0000313" key="3">
    <source>
        <dbReference type="Proteomes" id="UP001189429"/>
    </source>
</evidence>
<feature type="region of interest" description="Disordered" evidence="1">
    <location>
        <begin position="241"/>
        <end position="260"/>
    </location>
</feature>
<evidence type="ECO:0000256" key="1">
    <source>
        <dbReference type="SAM" id="MobiDB-lite"/>
    </source>
</evidence>
<feature type="compositionally biased region" description="Polar residues" evidence="1">
    <location>
        <begin position="248"/>
        <end position="260"/>
    </location>
</feature>
<organism evidence="2 3">
    <name type="scientific">Prorocentrum cordatum</name>
    <dbReference type="NCBI Taxonomy" id="2364126"/>
    <lineage>
        <taxon>Eukaryota</taxon>
        <taxon>Sar</taxon>
        <taxon>Alveolata</taxon>
        <taxon>Dinophyceae</taxon>
        <taxon>Prorocentrales</taxon>
        <taxon>Prorocentraceae</taxon>
        <taxon>Prorocentrum</taxon>
    </lineage>
</organism>
<dbReference type="Proteomes" id="UP001189429">
    <property type="component" value="Unassembled WGS sequence"/>
</dbReference>
<proteinExistence type="predicted"/>
<accession>A0ABN9TBH8</accession>
<gene>
    <name evidence="2" type="ORF">PCOR1329_LOCUS37498</name>
</gene>
<sequence length="260" mass="27759">MIGHWLGGAEEQWIQPTRHCEWCEAKLEPTIANQARDPANVCEKREGEVGAQRDQLRLWDEGNFEAKSQPDVASDFRTVYAGPSRTPLCEKRTAKLEPDTTSLALDPATESERTEGEGRARRDPLQVGDQGALEAKATNCEKGAAKLEPDATSLVLNPPNACKMTEGEAGARRDQLQSGDQGMCVAKSRRSIRGYRFTPKEVTPAADRVAKEASYAAAVAAAADAMVSIAPAPASASIFGAAAPGAQGTDSFQNSECTPQ</sequence>
<feature type="region of interest" description="Disordered" evidence="1">
    <location>
        <begin position="96"/>
        <end position="129"/>
    </location>
</feature>
<comment type="caution">
    <text evidence="2">The sequence shown here is derived from an EMBL/GenBank/DDBJ whole genome shotgun (WGS) entry which is preliminary data.</text>
</comment>
<protein>
    <submittedName>
        <fullName evidence="2">Uncharacterized protein</fullName>
    </submittedName>
</protein>
<dbReference type="EMBL" id="CAUYUJ010014546">
    <property type="protein sequence ID" value="CAK0843050.1"/>
    <property type="molecule type" value="Genomic_DNA"/>
</dbReference>
<evidence type="ECO:0000313" key="2">
    <source>
        <dbReference type="EMBL" id="CAK0843050.1"/>
    </source>
</evidence>
<name>A0ABN9TBH8_9DINO</name>
<keyword evidence="3" id="KW-1185">Reference proteome</keyword>
<reference evidence="2" key="1">
    <citation type="submission" date="2023-10" db="EMBL/GenBank/DDBJ databases">
        <authorList>
            <person name="Chen Y."/>
            <person name="Shah S."/>
            <person name="Dougan E. K."/>
            <person name="Thang M."/>
            <person name="Chan C."/>
        </authorList>
    </citation>
    <scope>NUCLEOTIDE SEQUENCE [LARGE SCALE GENOMIC DNA]</scope>
</reference>